<name>A0ACB0JKR4_TRIPR</name>
<organism evidence="1 2">
    <name type="scientific">Trifolium pratense</name>
    <name type="common">Red clover</name>
    <dbReference type="NCBI Taxonomy" id="57577"/>
    <lineage>
        <taxon>Eukaryota</taxon>
        <taxon>Viridiplantae</taxon>
        <taxon>Streptophyta</taxon>
        <taxon>Embryophyta</taxon>
        <taxon>Tracheophyta</taxon>
        <taxon>Spermatophyta</taxon>
        <taxon>Magnoliopsida</taxon>
        <taxon>eudicotyledons</taxon>
        <taxon>Gunneridae</taxon>
        <taxon>Pentapetalae</taxon>
        <taxon>rosids</taxon>
        <taxon>fabids</taxon>
        <taxon>Fabales</taxon>
        <taxon>Fabaceae</taxon>
        <taxon>Papilionoideae</taxon>
        <taxon>50 kb inversion clade</taxon>
        <taxon>NPAAA clade</taxon>
        <taxon>Hologalegina</taxon>
        <taxon>IRL clade</taxon>
        <taxon>Trifolieae</taxon>
        <taxon>Trifolium</taxon>
    </lineage>
</organism>
<accession>A0ACB0JKR4</accession>
<evidence type="ECO:0000313" key="1">
    <source>
        <dbReference type="EMBL" id="CAJ2645708.1"/>
    </source>
</evidence>
<dbReference type="EMBL" id="CASHSV030000109">
    <property type="protein sequence ID" value="CAJ2645708.1"/>
    <property type="molecule type" value="Genomic_DNA"/>
</dbReference>
<evidence type="ECO:0000313" key="2">
    <source>
        <dbReference type="Proteomes" id="UP001177021"/>
    </source>
</evidence>
<protein>
    <submittedName>
        <fullName evidence="1">Uncharacterized protein</fullName>
    </submittedName>
</protein>
<reference evidence="1" key="1">
    <citation type="submission" date="2023-10" db="EMBL/GenBank/DDBJ databases">
        <authorList>
            <person name="Rodriguez Cubillos JULIANA M."/>
            <person name="De Vega J."/>
        </authorList>
    </citation>
    <scope>NUCLEOTIDE SEQUENCE</scope>
</reference>
<gene>
    <name evidence="1" type="ORF">MILVUS5_LOCUS14561</name>
</gene>
<comment type="caution">
    <text evidence="1">The sequence shown here is derived from an EMBL/GenBank/DDBJ whole genome shotgun (WGS) entry which is preliminary data.</text>
</comment>
<sequence length="112" mass="13137">MAKSDQDQCIVRRFSFFGDLEKSEFFHFSSSPNREAIPHFHTFTNFSFHHQIISFQAREIHRTCKEITSLKEARKRRIVRERICLEACRDDGEPSETVGHVDGEDFVDYPGV</sequence>
<keyword evidence="2" id="KW-1185">Reference proteome</keyword>
<dbReference type="Proteomes" id="UP001177021">
    <property type="component" value="Unassembled WGS sequence"/>
</dbReference>
<proteinExistence type="predicted"/>